<dbReference type="InterPro" id="IPR006094">
    <property type="entry name" value="Oxid_FAD_bind_N"/>
</dbReference>
<reference evidence="9" key="1">
    <citation type="submission" date="2020-01" db="EMBL/GenBank/DDBJ databases">
        <authorList>
            <person name="Feng Z.H.Z."/>
        </authorList>
    </citation>
    <scope>NUCLEOTIDE SEQUENCE</scope>
    <source>
        <strain evidence="9">CBS107.38</strain>
    </source>
</reference>
<evidence type="ECO:0000259" key="8">
    <source>
        <dbReference type="PROSITE" id="PS51387"/>
    </source>
</evidence>
<dbReference type="Pfam" id="PF01565">
    <property type="entry name" value="FAD_binding_4"/>
    <property type="match status" value="1"/>
</dbReference>
<dbReference type="RefSeq" id="XP_038790829.1">
    <property type="nucleotide sequence ID" value="XM_038927537.1"/>
</dbReference>
<dbReference type="PANTHER" id="PTHR42973:SF39">
    <property type="entry name" value="FAD-BINDING PCMH-TYPE DOMAIN-CONTAINING PROTEIN"/>
    <property type="match status" value="1"/>
</dbReference>
<evidence type="ECO:0000256" key="2">
    <source>
        <dbReference type="ARBA" id="ARBA00005466"/>
    </source>
</evidence>
<evidence type="ECO:0000256" key="4">
    <source>
        <dbReference type="ARBA" id="ARBA00022827"/>
    </source>
</evidence>
<dbReference type="InterPro" id="IPR012951">
    <property type="entry name" value="BBE"/>
</dbReference>
<protein>
    <submittedName>
        <fullName evidence="9">Fad binding domain-containing protein</fullName>
    </submittedName>
</protein>
<dbReference type="GO" id="GO:0071949">
    <property type="term" value="F:FAD binding"/>
    <property type="evidence" value="ECO:0007669"/>
    <property type="project" value="InterPro"/>
</dbReference>
<keyword evidence="7" id="KW-0732">Signal</keyword>
<feature type="domain" description="FAD-binding PCMH-type" evidence="8">
    <location>
        <begin position="189"/>
        <end position="369"/>
    </location>
</feature>
<evidence type="ECO:0000313" key="9">
    <source>
        <dbReference type="EMBL" id="KAF7680839.1"/>
    </source>
</evidence>
<dbReference type="InterPro" id="IPR016169">
    <property type="entry name" value="FAD-bd_PCMH_sub2"/>
</dbReference>
<name>A0A8H7EK00_9PLEO</name>
<sequence length="1037" mass="113084">MLARSFTVSLACAALAFAQSDSLAVPPAAETLAAKITPAELPLFDGEAIQLTDDVVAALQQNPDLAEYAPLYEFEDSSNSTLSVRARRTRRALRCKTMPGDESYPSKAAWSVFDTLVGGALEKIVPIGSSCYKKSEYDNYDAAKCANLVKNFDQEEIYYVDNGALMNPLWYGMTCPIPASGNSSNGTCTQGGYSEYAVKISNVAQIQLAVNLARNLNLRLVVRNTGHDYNGRSVGKGALSIWTHGLKEIKYVKNYKSSMYNGPVFKVGAGVQGFELYQAADKYGVSAIAGICPTVGVFGGYSTGGGHSPLMQLFGVGSDQIVALEVVLASGRFVTVTPEVNSDLYWAMLGGGGGTFGVITSAVVKVHRKVPVTQSSWTIMTSEAVTVEKFWEAFKFFFDNIPVYNRAKTYSYFSLMKLAPGTYMWSMGPFFATDKTVDEYEALIKPFYEKCASLGIELSPNTTHHDSFYPAYQATFGTFNYYIGGATGIAANRLLTSENWENSEIRNQTVAAIRQIVENAMMINMYHQRPIDPVQKGVNSVNPAFRNEESQMVVINNVPEESAAGWQATVEKITTEVMAPLREISPAGGAYGNEADIAEPDWQQSFWGSNYPRLQQIKKKYDPGMLFYVHHGVGTEGWAIDDNGIIGAGVQSTNGPLCRVYEHREALEGRIHQLEAQLARHVNAPMHGMESIDHNLMAGTPTSFDWQATPSHLNLDTTIPATFTADDLDMGSFSARSGSMPSIAIDECEPFPNFSTPSSPVPSLWLGTTRASSPDSMPPGSALPQFGTAYPPMSKPMPSSIEPHTAPSWEFMAQASSSQLQPGTSSRGHSRKTSTSSLSQASNEQAMSPIPEVEDDILPLAPAPRLPRQGIFAARHTESPGPGSSRSSFTDRSRALATTPLPSRFEAETLTTEFVQHLESLDYRAYSITPSLFSRFCESVYPNSQRPAVEISASMPMARFHVFLAMAIAMKVRIKDAPENTNALLDTCYELAMQQACSSTFWQETGGMEAAQLLALFASLRKPASEEPRGLQHSFSW</sequence>
<dbReference type="InterPro" id="IPR050416">
    <property type="entry name" value="FAD-linked_Oxidoreductase"/>
</dbReference>
<gene>
    <name evidence="9" type="ORF">GT037_002490</name>
</gene>
<dbReference type="GO" id="GO:0016491">
    <property type="term" value="F:oxidoreductase activity"/>
    <property type="evidence" value="ECO:0007669"/>
    <property type="project" value="UniProtKB-KW"/>
</dbReference>
<evidence type="ECO:0000256" key="6">
    <source>
        <dbReference type="SAM" id="MobiDB-lite"/>
    </source>
</evidence>
<dbReference type="Proteomes" id="UP000596902">
    <property type="component" value="Unassembled WGS sequence"/>
</dbReference>
<feature type="region of interest" description="Disordered" evidence="6">
    <location>
        <begin position="765"/>
        <end position="847"/>
    </location>
</feature>
<comment type="cofactor">
    <cofactor evidence="1">
        <name>FAD</name>
        <dbReference type="ChEBI" id="CHEBI:57692"/>
    </cofactor>
</comment>
<evidence type="ECO:0000256" key="7">
    <source>
        <dbReference type="SAM" id="SignalP"/>
    </source>
</evidence>
<keyword evidence="3" id="KW-0285">Flavoprotein</keyword>
<dbReference type="SUPFAM" id="SSF56176">
    <property type="entry name" value="FAD-binding/transporter-associated domain-like"/>
    <property type="match status" value="1"/>
</dbReference>
<evidence type="ECO:0000256" key="1">
    <source>
        <dbReference type="ARBA" id="ARBA00001974"/>
    </source>
</evidence>
<proteinExistence type="inferred from homology"/>
<dbReference type="EMBL" id="JAAABM010000002">
    <property type="protein sequence ID" value="KAF7680839.1"/>
    <property type="molecule type" value="Genomic_DNA"/>
</dbReference>
<reference evidence="9" key="2">
    <citation type="submission" date="2020-08" db="EMBL/GenBank/DDBJ databases">
        <title>Draft Genome Sequence of Cumin Blight Pathogen Alternaria burnsii.</title>
        <authorList>
            <person name="Feng Z."/>
        </authorList>
    </citation>
    <scope>NUCLEOTIDE SEQUENCE</scope>
    <source>
        <strain evidence="9">CBS107.38</strain>
    </source>
</reference>
<dbReference type="PANTHER" id="PTHR42973">
    <property type="entry name" value="BINDING OXIDOREDUCTASE, PUTATIVE (AFU_ORTHOLOGUE AFUA_1G17690)-RELATED"/>
    <property type="match status" value="1"/>
</dbReference>
<keyword evidence="5" id="KW-0560">Oxidoreductase</keyword>
<dbReference type="AlphaFoldDB" id="A0A8H7EK00"/>
<evidence type="ECO:0000256" key="5">
    <source>
        <dbReference type="ARBA" id="ARBA00023002"/>
    </source>
</evidence>
<dbReference type="InterPro" id="IPR016166">
    <property type="entry name" value="FAD-bd_PCMH"/>
</dbReference>
<keyword evidence="10" id="KW-1185">Reference proteome</keyword>
<keyword evidence="4" id="KW-0274">FAD</keyword>
<accession>A0A8H7EK00</accession>
<dbReference type="GeneID" id="62200715"/>
<feature type="compositionally biased region" description="Polar residues" evidence="6">
    <location>
        <begin position="814"/>
        <end position="846"/>
    </location>
</feature>
<evidence type="ECO:0000313" key="10">
    <source>
        <dbReference type="Proteomes" id="UP000596902"/>
    </source>
</evidence>
<feature type="region of interest" description="Disordered" evidence="6">
    <location>
        <begin position="874"/>
        <end position="893"/>
    </location>
</feature>
<dbReference type="Pfam" id="PF08031">
    <property type="entry name" value="BBE"/>
    <property type="match status" value="1"/>
</dbReference>
<comment type="similarity">
    <text evidence="2">Belongs to the oxygen-dependent FAD-linked oxidoreductase family.</text>
</comment>
<organism evidence="9 10">
    <name type="scientific">Alternaria burnsii</name>
    <dbReference type="NCBI Taxonomy" id="1187904"/>
    <lineage>
        <taxon>Eukaryota</taxon>
        <taxon>Fungi</taxon>
        <taxon>Dikarya</taxon>
        <taxon>Ascomycota</taxon>
        <taxon>Pezizomycotina</taxon>
        <taxon>Dothideomycetes</taxon>
        <taxon>Pleosporomycetidae</taxon>
        <taxon>Pleosporales</taxon>
        <taxon>Pleosporineae</taxon>
        <taxon>Pleosporaceae</taxon>
        <taxon>Alternaria</taxon>
        <taxon>Alternaria sect. Alternaria</taxon>
    </lineage>
</organism>
<comment type="caution">
    <text evidence="9">The sequence shown here is derived from an EMBL/GenBank/DDBJ whole genome shotgun (WGS) entry which is preliminary data.</text>
</comment>
<dbReference type="Gene3D" id="3.30.465.10">
    <property type="match status" value="2"/>
</dbReference>
<dbReference type="PROSITE" id="PS51387">
    <property type="entry name" value="FAD_PCMH"/>
    <property type="match status" value="1"/>
</dbReference>
<dbReference type="InterPro" id="IPR036318">
    <property type="entry name" value="FAD-bd_PCMH-like_sf"/>
</dbReference>
<feature type="signal peptide" evidence="7">
    <location>
        <begin position="1"/>
        <end position="18"/>
    </location>
</feature>
<evidence type="ECO:0000256" key="3">
    <source>
        <dbReference type="ARBA" id="ARBA00022630"/>
    </source>
</evidence>
<feature type="chain" id="PRO_5034180703" evidence="7">
    <location>
        <begin position="19"/>
        <end position="1037"/>
    </location>
</feature>